<name>A0A848NU53_9BURK</name>
<dbReference type="AlphaFoldDB" id="A0A848NU53"/>
<dbReference type="EMBL" id="JABBZE010001156">
    <property type="protein sequence ID" value="NMU94021.1"/>
    <property type="molecule type" value="Genomic_DNA"/>
</dbReference>
<accession>A0A848NU53</accession>
<sequence length="91" mass="9305">MLDVPFTANARGIGTSQSAGTGQLDLAVWVARQTGGGATVLNPQKLADTANAIMTGVTSGYATNLFIGRAVGGNGQELRPVNAAYHPRIHA</sequence>
<dbReference type="RefSeq" id="WP_169538317.1">
    <property type="nucleotide sequence ID" value="NZ_JABBZE010001156.1"/>
</dbReference>
<evidence type="ECO:0000313" key="1">
    <source>
        <dbReference type="EMBL" id="NMU94021.1"/>
    </source>
</evidence>
<evidence type="ECO:0000313" key="2">
    <source>
        <dbReference type="Proteomes" id="UP000542405"/>
    </source>
</evidence>
<proteinExistence type="predicted"/>
<protein>
    <submittedName>
        <fullName evidence="1">Uncharacterized protein</fullName>
    </submittedName>
</protein>
<organism evidence="1 2">
    <name type="scientific">Achromobacter ruhlandii</name>
    <dbReference type="NCBI Taxonomy" id="72557"/>
    <lineage>
        <taxon>Bacteria</taxon>
        <taxon>Pseudomonadati</taxon>
        <taxon>Pseudomonadota</taxon>
        <taxon>Betaproteobacteria</taxon>
        <taxon>Burkholderiales</taxon>
        <taxon>Alcaligenaceae</taxon>
        <taxon>Achromobacter</taxon>
    </lineage>
</organism>
<gene>
    <name evidence="1" type="ORF">HGQ98_33405</name>
</gene>
<reference evidence="1 2" key="1">
    <citation type="submission" date="2020-04" db="EMBL/GenBank/DDBJ databases">
        <title>Achromobacter ruhlandii genome sequencing and assembly.</title>
        <authorList>
            <person name="Martins R.C.R."/>
            <person name="Perdigao-Neto L.V."/>
            <person name="Levin A.S.S."/>
            <person name="Costa S.F."/>
        </authorList>
    </citation>
    <scope>NUCLEOTIDE SEQUENCE [LARGE SCALE GENOMIC DNA]</scope>
    <source>
        <strain evidence="1 2">9035ralo</strain>
    </source>
</reference>
<comment type="caution">
    <text evidence="1">The sequence shown here is derived from an EMBL/GenBank/DDBJ whole genome shotgun (WGS) entry which is preliminary data.</text>
</comment>
<dbReference type="Proteomes" id="UP000542405">
    <property type="component" value="Unassembled WGS sequence"/>
</dbReference>